<accession>A0ABZ0UPL9</accession>
<protein>
    <recommendedName>
        <fullName evidence="3">NADH-quinone oxidoreductase subunit M</fullName>
    </recommendedName>
    <alternativeName>
        <fullName evidence="7">NADH dehydrogenase I subunit M</fullName>
    </alternativeName>
    <alternativeName>
        <fullName evidence="8">NDH-1 subunit M</fullName>
    </alternativeName>
</protein>
<evidence type="ECO:0000256" key="3">
    <source>
        <dbReference type="ARBA" id="ARBA00019906"/>
    </source>
</evidence>
<feature type="transmembrane region" description="Helical" evidence="10">
    <location>
        <begin position="40"/>
        <end position="63"/>
    </location>
</feature>
<evidence type="ECO:0000256" key="8">
    <source>
        <dbReference type="ARBA" id="ARBA00032798"/>
    </source>
</evidence>
<evidence type="ECO:0000256" key="1">
    <source>
        <dbReference type="ARBA" id="ARBA00004127"/>
    </source>
</evidence>
<feature type="transmembrane region" description="Helical" evidence="10">
    <location>
        <begin position="231"/>
        <end position="249"/>
    </location>
</feature>
<feature type="transmembrane region" description="Helical" evidence="10">
    <location>
        <begin position="157"/>
        <end position="177"/>
    </location>
</feature>
<reference evidence="12" key="1">
    <citation type="submission" date="2022-10" db="EMBL/GenBank/DDBJ databases">
        <title>Host association and intracellularity evolved multiple times independently in the Rickettsiales.</title>
        <authorList>
            <person name="Castelli M."/>
            <person name="Nardi T."/>
            <person name="Gammuto L."/>
            <person name="Bellinzona G."/>
            <person name="Sabaneyeva E."/>
            <person name="Potekhin A."/>
            <person name="Serra V."/>
            <person name="Petroni G."/>
            <person name="Sassera D."/>
        </authorList>
    </citation>
    <scope>NUCLEOTIDE SEQUENCE [LARGE SCALE GENOMIC DNA]</scope>
    <source>
        <strain evidence="12">US_Bl 11III1</strain>
    </source>
</reference>
<evidence type="ECO:0000256" key="5">
    <source>
        <dbReference type="ARBA" id="ARBA00022989"/>
    </source>
</evidence>
<feature type="transmembrane region" description="Helical" evidence="10">
    <location>
        <begin position="101"/>
        <end position="122"/>
    </location>
</feature>
<dbReference type="PRINTS" id="PR01437">
    <property type="entry name" value="NUOXDRDTASE4"/>
</dbReference>
<keyword evidence="4 9" id="KW-0812">Transmembrane</keyword>
<name>A0ABZ0UPL9_9RICK</name>
<feature type="transmembrane region" description="Helical" evidence="10">
    <location>
        <begin position="354"/>
        <end position="374"/>
    </location>
</feature>
<feature type="transmembrane region" description="Helical" evidence="10">
    <location>
        <begin position="477"/>
        <end position="494"/>
    </location>
</feature>
<keyword evidence="13" id="KW-1185">Reference proteome</keyword>
<feature type="transmembrane region" description="Helical" evidence="10">
    <location>
        <begin position="189"/>
        <end position="211"/>
    </location>
</feature>
<feature type="transmembrane region" description="Helical" evidence="10">
    <location>
        <begin position="433"/>
        <end position="456"/>
    </location>
</feature>
<comment type="similarity">
    <text evidence="2">Belongs to the complex I subunit 4 family.</text>
</comment>
<organism evidence="12 13">
    <name type="scientific">Candidatus Fokinia crypta</name>
    <dbReference type="NCBI Taxonomy" id="1920990"/>
    <lineage>
        <taxon>Bacteria</taxon>
        <taxon>Pseudomonadati</taxon>
        <taxon>Pseudomonadota</taxon>
        <taxon>Alphaproteobacteria</taxon>
        <taxon>Rickettsiales</taxon>
        <taxon>Candidatus Midichloriaceae</taxon>
        <taxon>Candidatus Fokinia</taxon>
    </lineage>
</organism>
<dbReference type="Proteomes" id="UP001325140">
    <property type="component" value="Chromosome"/>
</dbReference>
<dbReference type="InterPro" id="IPR010227">
    <property type="entry name" value="NADH_Q_OxRdtase_chainM/4"/>
</dbReference>
<evidence type="ECO:0000259" key="11">
    <source>
        <dbReference type="Pfam" id="PF00361"/>
    </source>
</evidence>
<evidence type="ECO:0000256" key="2">
    <source>
        <dbReference type="ARBA" id="ARBA00009025"/>
    </source>
</evidence>
<proteinExistence type="inferred from homology"/>
<evidence type="ECO:0000313" key="13">
    <source>
        <dbReference type="Proteomes" id="UP001325140"/>
    </source>
</evidence>
<dbReference type="EMBL" id="CP110343">
    <property type="protein sequence ID" value="WPX97842.1"/>
    <property type="molecule type" value="Genomic_DNA"/>
</dbReference>
<sequence>MHFPITAFPLISFTILLSLLCSIFTLLITSITKEKKIYQILKCQIISCSFITLISSIVMFVYICSYQNDKFLFSELHPLFILRIFGTNNNITVNHSVRLDYISAVLVLLTTLISFLTILFTFFSENRDEISKALQQSSLFLMIQGMLINLFTTQDLLVFYTLFELVLIPTFIIIGRWGNEERIYATFKFLMYTIASSVIMLWGILYIMISYNTLDINVLPNLISSTSSSSNINYLALAFFIPFAVKTPIPPFHTWLPKAHVEAPTPCSMILAALLLKAGCFGFIKIFIPFFPTFVKEWQLILVSFVIGGGIYASLVTLVQSEAKKIIAYSSISHMSFVTAGLFSLNSYGFKGAIFQMLSHGVISSGLFAGLGILHKRVSTYNLHLIPETLGKHMPILASTFAILTLGAIGLPLTSGFIGEFVTIFGIYHFNKILGFLLSLNMILSAIYMLIMYSRIFFSLGLSKVKINLKLQDTSRAEFYILFTLVIVSIFLGINPELPNISS</sequence>
<comment type="subcellular location">
    <subcellularLocation>
        <location evidence="1">Endomembrane system</location>
        <topology evidence="1">Multi-pass membrane protein</topology>
    </subcellularLocation>
    <subcellularLocation>
        <location evidence="9">Membrane</location>
        <topology evidence="9">Multi-pass membrane protein</topology>
    </subcellularLocation>
</comment>
<keyword evidence="6 10" id="KW-0472">Membrane</keyword>
<feature type="transmembrane region" description="Helical" evidence="10">
    <location>
        <begin position="395"/>
        <end position="413"/>
    </location>
</feature>
<evidence type="ECO:0000256" key="7">
    <source>
        <dbReference type="ARBA" id="ARBA00031584"/>
    </source>
</evidence>
<dbReference type="InterPro" id="IPR003918">
    <property type="entry name" value="NADH_UbQ_OxRdtase"/>
</dbReference>
<evidence type="ECO:0000256" key="9">
    <source>
        <dbReference type="RuleBase" id="RU000320"/>
    </source>
</evidence>
<evidence type="ECO:0000256" key="10">
    <source>
        <dbReference type="SAM" id="Phobius"/>
    </source>
</evidence>
<dbReference type="InterPro" id="IPR001750">
    <property type="entry name" value="ND/Mrp_TM"/>
</dbReference>
<evidence type="ECO:0000313" key="12">
    <source>
        <dbReference type="EMBL" id="WPX97842.1"/>
    </source>
</evidence>
<dbReference type="NCBIfam" id="TIGR01972">
    <property type="entry name" value="NDH_I_M"/>
    <property type="match status" value="1"/>
</dbReference>
<gene>
    <name evidence="12" type="ORF">Fokcrypt_00365</name>
</gene>
<dbReference type="PANTHER" id="PTHR43507">
    <property type="entry name" value="NADH-UBIQUINONE OXIDOREDUCTASE CHAIN 4"/>
    <property type="match status" value="1"/>
</dbReference>
<dbReference type="PANTHER" id="PTHR43507:SF1">
    <property type="entry name" value="NADH-UBIQUINONE OXIDOREDUCTASE CHAIN 4"/>
    <property type="match status" value="1"/>
</dbReference>
<evidence type="ECO:0000256" key="6">
    <source>
        <dbReference type="ARBA" id="ARBA00023136"/>
    </source>
</evidence>
<feature type="transmembrane region" description="Helical" evidence="10">
    <location>
        <begin position="298"/>
        <end position="319"/>
    </location>
</feature>
<evidence type="ECO:0000256" key="4">
    <source>
        <dbReference type="ARBA" id="ARBA00022692"/>
    </source>
</evidence>
<feature type="transmembrane region" description="Helical" evidence="10">
    <location>
        <begin position="6"/>
        <end position="28"/>
    </location>
</feature>
<keyword evidence="5 10" id="KW-1133">Transmembrane helix</keyword>
<feature type="domain" description="NADH:quinone oxidoreductase/Mrp antiporter transmembrane" evidence="11">
    <location>
        <begin position="154"/>
        <end position="440"/>
    </location>
</feature>
<feature type="transmembrane region" description="Helical" evidence="10">
    <location>
        <begin position="270"/>
        <end position="292"/>
    </location>
</feature>
<dbReference type="Pfam" id="PF00361">
    <property type="entry name" value="Proton_antipo_M"/>
    <property type="match status" value="1"/>
</dbReference>